<reference evidence="2 3" key="1">
    <citation type="submission" date="2018-07" db="EMBL/GenBank/DDBJ databases">
        <title>Genome analysis of Runella aurantiaca.</title>
        <authorList>
            <person name="Yang X."/>
        </authorList>
    </citation>
    <scope>NUCLEOTIDE SEQUENCE [LARGE SCALE GENOMIC DNA]</scope>
    <source>
        <strain evidence="2 3">YX9</strain>
    </source>
</reference>
<keyword evidence="1" id="KW-0732">Signal</keyword>
<dbReference type="PROSITE" id="PS51257">
    <property type="entry name" value="PROKAR_LIPOPROTEIN"/>
    <property type="match status" value="1"/>
</dbReference>
<evidence type="ECO:0000313" key="3">
    <source>
        <dbReference type="Proteomes" id="UP000253141"/>
    </source>
</evidence>
<keyword evidence="3" id="KW-1185">Reference proteome</keyword>
<evidence type="ECO:0000313" key="2">
    <source>
        <dbReference type="EMBL" id="RDB02581.1"/>
    </source>
</evidence>
<feature type="signal peptide" evidence="1">
    <location>
        <begin position="1"/>
        <end position="19"/>
    </location>
</feature>
<comment type="caution">
    <text evidence="2">The sequence shown here is derived from an EMBL/GenBank/DDBJ whole genome shotgun (WGS) entry which is preliminary data.</text>
</comment>
<name>A0A369HYH2_9BACT</name>
<organism evidence="2 3">
    <name type="scientific">Runella aurantiaca</name>
    <dbReference type="NCBI Taxonomy" id="2282308"/>
    <lineage>
        <taxon>Bacteria</taxon>
        <taxon>Pseudomonadati</taxon>
        <taxon>Bacteroidota</taxon>
        <taxon>Cytophagia</taxon>
        <taxon>Cytophagales</taxon>
        <taxon>Spirosomataceae</taxon>
        <taxon>Runella</taxon>
    </lineage>
</organism>
<proteinExistence type="predicted"/>
<sequence length="183" mass="19446">MKSSKILTRLILLPLGVFATLISCTNESLTPSPDARQQDKNATAMASRRVGIVHHVSAGGPDIDTPNYGPGADANYSLVANMMADGSVNGQYSDRFSQEHGGGGFHATIDCMTIVDNVAWLSGVITSGNSDGTDLTGRRVLTKVVDNGKKDDQISFSYYTNTPCSAKPSSMALFPTRGQVTVW</sequence>
<protein>
    <recommendedName>
        <fullName evidence="4">Lipoprotein</fullName>
    </recommendedName>
</protein>
<gene>
    <name evidence="2" type="ORF">DVG78_28100</name>
</gene>
<accession>A0A369HYH2</accession>
<dbReference type="OrthoDB" id="428577at2"/>
<evidence type="ECO:0000256" key="1">
    <source>
        <dbReference type="SAM" id="SignalP"/>
    </source>
</evidence>
<dbReference type="Proteomes" id="UP000253141">
    <property type="component" value="Unassembled WGS sequence"/>
</dbReference>
<evidence type="ECO:0008006" key="4">
    <source>
        <dbReference type="Google" id="ProtNLM"/>
    </source>
</evidence>
<dbReference type="EMBL" id="QPIW01000040">
    <property type="protein sequence ID" value="RDB02581.1"/>
    <property type="molecule type" value="Genomic_DNA"/>
</dbReference>
<dbReference type="AlphaFoldDB" id="A0A369HYH2"/>
<dbReference type="RefSeq" id="WP_114464334.1">
    <property type="nucleotide sequence ID" value="NZ_QPIW01000040.1"/>
</dbReference>
<feature type="chain" id="PRO_5016893380" description="Lipoprotein" evidence="1">
    <location>
        <begin position="20"/>
        <end position="183"/>
    </location>
</feature>